<dbReference type="PANTHER" id="PTHR43172">
    <property type="entry name" value="ADENYLOSUCCINATE LYASE"/>
    <property type="match status" value="1"/>
</dbReference>
<dbReference type="AlphaFoldDB" id="A0A8J4HC63"/>
<dbReference type="GO" id="GO:0003824">
    <property type="term" value="F:catalytic activity"/>
    <property type="evidence" value="ECO:0007669"/>
    <property type="project" value="InterPro"/>
</dbReference>
<accession>A0A8J4HC63</accession>
<proteinExistence type="predicted"/>
<organism evidence="1">
    <name type="scientific">Acidicaldus sp</name>
    <dbReference type="NCBI Taxonomy" id="1872105"/>
    <lineage>
        <taxon>Bacteria</taxon>
        <taxon>Pseudomonadati</taxon>
        <taxon>Pseudomonadota</taxon>
        <taxon>Alphaproteobacteria</taxon>
        <taxon>Acetobacterales</taxon>
        <taxon>Acetobacteraceae</taxon>
        <taxon>Acidicaldus</taxon>
    </lineage>
</organism>
<gene>
    <name evidence="1" type="ORF">ENY07_13405</name>
</gene>
<sequence length="132" mass="13966">MADRIDAGAWGGSKSGSMAVLFNVNDVEVAEVAEPHAPGRSSSSTMPQKRNPIAAEYVLAAMRAVQALVPLMQGAMAQDFERATGPWQAEPLALPQAVVLTHGAVRHALCSSPKGWWSIPCAWGTISMRPAD</sequence>
<evidence type="ECO:0000313" key="1">
    <source>
        <dbReference type="EMBL" id="HGC44196.1"/>
    </source>
</evidence>
<dbReference type="InterPro" id="IPR008948">
    <property type="entry name" value="L-Aspartase-like"/>
</dbReference>
<name>A0A8J4HC63_9PROT</name>
<reference evidence="1" key="1">
    <citation type="journal article" date="2020" name="mSystems">
        <title>Genome- and Community-Level Interaction Insights into Carbon Utilization and Element Cycling Functions of Hydrothermarchaeota in Hydrothermal Sediment.</title>
        <authorList>
            <person name="Zhou Z."/>
            <person name="Liu Y."/>
            <person name="Xu W."/>
            <person name="Pan J."/>
            <person name="Luo Z.H."/>
            <person name="Li M."/>
        </authorList>
    </citation>
    <scope>NUCLEOTIDE SEQUENCE</scope>
    <source>
        <strain evidence="1">SpSt-997</strain>
    </source>
</reference>
<dbReference type="Gene3D" id="1.20.200.10">
    <property type="entry name" value="Fumarase/aspartase (Central domain)"/>
    <property type="match status" value="1"/>
</dbReference>
<protein>
    <recommendedName>
        <fullName evidence="2">Fumarate lyase N-terminal domain-containing protein</fullName>
    </recommendedName>
</protein>
<dbReference type="PANTHER" id="PTHR43172:SF2">
    <property type="entry name" value="ADENYLOSUCCINATE LYASE C-TERMINAL DOMAIN-CONTAINING PROTEIN"/>
    <property type="match status" value="1"/>
</dbReference>
<dbReference type="EMBL" id="DTQM01000255">
    <property type="protein sequence ID" value="HGC44196.1"/>
    <property type="molecule type" value="Genomic_DNA"/>
</dbReference>
<dbReference type="SUPFAM" id="SSF48557">
    <property type="entry name" value="L-aspartase-like"/>
    <property type="match status" value="1"/>
</dbReference>
<comment type="caution">
    <text evidence="1">The sequence shown here is derived from an EMBL/GenBank/DDBJ whole genome shotgun (WGS) entry which is preliminary data.</text>
</comment>
<evidence type="ECO:0008006" key="2">
    <source>
        <dbReference type="Google" id="ProtNLM"/>
    </source>
</evidence>